<evidence type="ECO:0000256" key="7">
    <source>
        <dbReference type="HAMAP-Rule" id="MF_01208"/>
    </source>
</evidence>
<dbReference type="GO" id="GO:0004588">
    <property type="term" value="F:orotate phosphoribosyltransferase activity"/>
    <property type="evidence" value="ECO:0007669"/>
    <property type="project" value="UniProtKB-UniRule"/>
</dbReference>
<dbReference type="KEGG" id="vbh:CMV30_13085"/>
<evidence type="ECO:0000256" key="4">
    <source>
        <dbReference type="ARBA" id="ARBA00022679"/>
    </source>
</evidence>
<dbReference type="PANTHER" id="PTHR19278:SF9">
    <property type="entry name" value="URIDINE 5'-MONOPHOSPHATE SYNTHASE"/>
    <property type="match status" value="1"/>
</dbReference>
<feature type="binding site" evidence="7">
    <location>
        <position position="120"/>
    </location>
    <ligand>
        <name>orotate</name>
        <dbReference type="ChEBI" id="CHEBI:30839"/>
    </ligand>
</feature>
<dbReference type="GO" id="GO:0019856">
    <property type="term" value="P:pyrimidine nucleobase biosynthetic process"/>
    <property type="evidence" value="ECO:0007669"/>
    <property type="project" value="InterPro"/>
</dbReference>
<comment type="similarity">
    <text evidence="7">Belongs to the purine/pyrimidine phosphoribosyltransferase family. PyrE subfamily.</text>
</comment>
<dbReference type="UniPathway" id="UPA00070">
    <property type="reaction ID" value="UER00119"/>
</dbReference>
<keyword evidence="6 7" id="KW-0665">Pyrimidine biosynthesis</keyword>
<dbReference type="EC" id="2.4.2.10" evidence="2 7"/>
<comment type="caution">
    <text evidence="7">Lacks conserved residue(s) required for the propagation of feature annotation.</text>
</comment>
<dbReference type="HAMAP" id="MF_01208">
    <property type="entry name" value="PyrE"/>
    <property type="match status" value="1"/>
</dbReference>
<feature type="binding site" description="in other chain" evidence="7">
    <location>
        <position position="93"/>
    </location>
    <ligand>
        <name>5-phospho-alpha-D-ribose 1-diphosphate</name>
        <dbReference type="ChEBI" id="CHEBI:58017"/>
        <note>ligand shared between dimeric partners</note>
    </ligand>
</feature>
<evidence type="ECO:0000256" key="3">
    <source>
        <dbReference type="ARBA" id="ARBA00022676"/>
    </source>
</evidence>
<comment type="pathway">
    <text evidence="1 7">Pyrimidine metabolism; UMP biosynthesis via de novo pathway; UMP from orotate: step 1/2.</text>
</comment>
<feature type="binding site" evidence="7">
    <location>
        <position position="148"/>
    </location>
    <ligand>
        <name>orotate</name>
        <dbReference type="ChEBI" id="CHEBI:30839"/>
    </ligand>
</feature>
<dbReference type="EMBL" id="CP023344">
    <property type="protein sequence ID" value="ATC64826.1"/>
    <property type="molecule type" value="Genomic_DNA"/>
</dbReference>
<comment type="cofactor">
    <cofactor evidence="7">
        <name>Mg(2+)</name>
        <dbReference type="ChEBI" id="CHEBI:18420"/>
    </cofactor>
</comment>
<dbReference type="InterPro" id="IPR000836">
    <property type="entry name" value="PRTase_dom"/>
</dbReference>
<dbReference type="GO" id="GO:0000287">
    <property type="term" value="F:magnesium ion binding"/>
    <property type="evidence" value="ECO:0007669"/>
    <property type="project" value="UniProtKB-UniRule"/>
</dbReference>
<evidence type="ECO:0000256" key="2">
    <source>
        <dbReference type="ARBA" id="ARBA00011971"/>
    </source>
</evidence>
<organism evidence="9 10">
    <name type="scientific">Nibricoccus aquaticus</name>
    <dbReference type="NCBI Taxonomy" id="2576891"/>
    <lineage>
        <taxon>Bacteria</taxon>
        <taxon>Pseudomonadati</taxon>
        <taxon>Verrucomicrobiota</taxon>
        <taxon>Opitutia</taxon>
        <taxon>Opitutales</taxon>
        <taxon>Opitutaceae</taxon>
        <taxon>Nibricoccus</taxon>
    </lineage>
</organism>
<comment type="subunit">
    <text evidence="7">Homodimer.</text>
</comment>
<dbReference type="AlphaFoldDB" id="A0A290QEY1"/>
<keyword evidence="4 7" id="KW-0808">Transferase</keyword>
<comment type="catalytic activity">
    <reaction evidence="7">
        <text>orotidine 5'-phosphate + diphosphate = orotate + 5-phospho-alpha-D-ribose 1-diphosphate</text>
        <dbReference type="Rhea" id="RHEA:10380"/>
        <dbReference type="ChEBI" id="CHEBI:30839"/>
        <dbReference type="ChEBI" id="CHEBI:33019"/>
        <dbReference type="ChEBI" id="CHEBI:57538"/>
        <dbReference type="ChEBI" id="CHEBI:58017"/>
        <dbReference type="EC" id="2.4.2.10"/>
    </reaction>
</comment>
<sequence length="189" mass="20503">MDQQQQEVLDIFKRTRALLEGHFVLRSGLHSGHFFQCAQVCQDMAAVTRLSELLIGKLADLKFTTVLAPAMGGLVLGQEVARQTGSRYIFAEKENNVLVMRRGFTLQPGEKVLIVEDVVTRGGRVVECLDIVRKAGGTPVAVAMLVDRSAGVARFDVPAISLLELSFPTYPADQIPEALAKIPASKPGS</sequence>
<dbReference type="NCBIfam" id="TIGR01367">
    <property type="entry name" value="pyrE_Therm"/>
    <property type="match status" value="1"/>
</dbReference>
<evidence type="ECO:0000256" key="6">
    <source>
        <dbReference type="ARBA" id="ARBA00022975"/>
    </source>
</evidence>
<dbReference type="Pfam" id="PF00156">
    <property type="entry name" value="Pribosyltran"/>
    <property type="match status" value="1"/>
</dbReference>
<reference evidence="9 10" key="1">
    <citation type="submission" date="2017-09" db="EMBL/GenBank/DDBJ databases">
        <title>Complete genome sequence of Verrucomicrobial strain HZ-65, isolated from freshwater.</title>
        <authorList>
            <person name="Choi A."/>
        </authorList>
    </citation>
    <scope>NUCLEOTIDE SEQUENCE [LARGE SCALE GENOMIC DNA]</scope>
    <source>
        <strain evidence="9 10">HZ-65</strain>
    </source>
</reference>
<dbReference type="InterPro" id="IPR006273">
    <property type="entry name" value="Orotate_PRibTrfase_bac"/>
</dbReference>
<name>A0A290QEY1_9BACT</name>
<dbReference type="Proteomes" id="UP000217265">
    <property type="component" value="Chromosome"/>
</dbReference>
<comment type="function">
    <text evidence="7">Catalyzes the transfer of a ribosyl phosphate group from 5-phosphoribose 1-diphosphate to orotate, leading to the formation of orotidine monophosphate (OMP).</text>
</comment>
<gene>
    <name evidence="7" type="primary">pyrE</name>
    <name evidence="9" type="ORF">CMV30_13085</name>
</gene>
<evidence type="ECO:0000256" key="1">
    <source>
        <dbReference type="ARBA" id="ARBA00004889"/>
    </source>
</evidence>
<dbReference type="SUPFAM" id="SSF53271">
    <property type="entry name" value="PRTase-like"/>
    <property type="match status" value="1"/>
</dbReference>
<keyword evidence="3 7" id="KW-0328">Glycosyltransferase</keyword>
<feature type="binding site" evidence="7">
    <location>
        <begin position="34"/>
        <end position="35"/>
    </location>
    <ligand>
        <name>orotate</name>
        <dbReference type="ChEBI" id="CHEBI:30839"/>
    </ligand>
</feature>
<dbReference type="InterPro" id="IPR023031">
    <property type="entry name" value="OPRT"/>
</dbReference>
<dbReference type="CDD" id="cd06223">
    <property type="entry name" value="PRTases_typeI"/>
    <property type="match status" value="1"/>
</dbReference>
<evidence type="ECO:0000259" key="8">
    <source>
        <dbReference type="Pfam" id="PF00156"/>
    </source>
</evidence>
<protein>
    <recommendedName>
        <fullName evidence="2 7">Orotate phosphoribosyltransferase</fullName>
        <shortName evidence="7">OPRT</shortName>
        <shortName evidence="7">OPRTase</shortName>
        <ecNumber evidence="2 7">2.4.2.10</ecNumber>
    </recommendedName>
</protein>
<keyword evidence="10" id="KW-1185">Reference proteome</keyword>
<keyword evidence="5 7" id="KW-0460">Magnesium</keyword>
<proteinExistence type="inferred from homology"/>
<dbReference type="GO" id="GO:0044205">
    <property type="term" value="P:'de novo' UMP biosynthetic process"/>
    <property type="evidence" value="ECO:0007669"/>
    <property type="project" value="UniProtKB-UniRule"/>
</dbReference>
<dbReference type="RefSeq" id="WP_096056457.1">
    <property type="nucleotide sequence ID" value="NZ_CP023344.1"/>
</dbReference>
<dbReference type="InterPro" id="IPR029057">
    <property type="entry name" value="PRTase-like"/>
</dbReference>
<accession>A0A290QEY1</accession>
<feature type="domain" description="Phosphoribosyltransferase" evidence="8">
    <location>
        <begin position="45"/>
        <end position="163"/>
    </location>
</feature>
<evidence type="ECO:0000256" key="5">
    <source>
        <dbReference type="ARBA" id="ARBA00022842"/>
    </source>
</evidence>
<evidence type="ECO:0000313" key="10">
    <source>
        <dbReference type="Proteomes" id="UP000217265"/>
    </source>
</evidence>
<dbReference type="OrthoDB" id="9783570at2"/>
<feature type="binding site" description="in other chain" evidence="7">
    <location>
        <begin position="116"/>
        <end position="124"/>
    </location>
    <ligand>
        <name>5-phospho-alpha-D-ribose 1-diphosphate</name>
        <dbReference type="ChEBI" id="CHEBI:58017"/>
        <note>ligand shared between dimeric partners</note>
    </ligand>
</feature>
<evidence type="ECO:0000313" key="9">
    <source>
        <dbReference type="EMBL" id="ATC64826.1"/>
    </source>
</evidence>
<dbReference type="Gene3D" id="3.40.50.2020">
    <property type="match status" value="1"/>
</dbReference>
<dbReference type="PANTHER" id="PTHR19278">
    <property type="entry name" value="OROTATE PHOSPHORIBOSYLTRANSFERASE"/>
    <property type="match status" value="1"/>
</dbReference>
<feature type="binding site" description="in other chain" evidence="7">
    <location>
        <position position="26"/>
    </location>
    <ligand>
        <name>5-phospho-alpha-D-ribose 1-diphosphate</name>
        <dbReference type="ChEBI" id="CHEBI:58017"/>
        <note>ligand shared between dimeric partners</note>
    </ligand>
</feature>